<proteinExistence type="predicted"/>
<dbReference type="EMBL" id="JAVLET010000004">
    <property type="protein sequence ID" value="KAL0470919.1"/>
    <property type="molecule type" value="Genomic_DNA"/>
</dbReference>
<evidence type="ECO:0008006" key="4">
    <source>
        <dbReference type="Google" id="ProtNLM"/>
    </source>
</evidence>
<feature type="region of interest" description="Disordered" evidence="1">
    <location>
        <begin position="1"/>
        <end position="253"/>
    </location>
</feature>
<organism evidence="2 3">
    <name type="scientific">Neurospora intermedia</name>
    <dbReference type="NCBI Taxonomy" id="5142"/>
    <lineage>
        <taxon>Eukaryota</taxon>
        <taxon>Fungi</taxon>
        <taxon>Dikarya</taxon>
        <taxon>Ascomycota</taxon>
        <taxon>Pezizomycotina</taxon>
        <taxon>Sordariomycetes</taxon>
        <taxon>Sordariomycetidae</taxon>
        <taxon>Sordariales</taxon>
        <taxon>Sordariaceae</taxon>
        <taxon>Neurospora</taxon>
    </lineage>
</organism>
<feature type="compositionally biased region" description="Polar residues" evidence="1">
    <location>
        <begin position="198"/>
        <end position="223"/>
    </location>
</feature>
<feature type="compositionally biased region" description="Low complexity" evidence="1">
    <location>
        <begin position="288"/>
        <end position="304"/>
    </location>
</feature>
<gene>
    <name evidence="2" type="ORF">QR685DRAFT_268282</name>
</gene>
<accession>A0ABR3DE25</accession>
<evidence type="ECO:0000256" key="1">
    <source>
        <dbReference type="SAM" id="MobiDB-lite"/>
    </source>
</evidence>
<keyword evidence="3" id="KW-1185">Reference proteome</keyword>
<evidence type="ECO:0000313" key="3">
    <source>
        <dbReference type="Proteomes" id="UP001451303"/>
    </source>
</evidence>
<feature type="compositionally biased region" description="Basic and acidic residues" evidence="1">
    <location>
        <begin position="89"/>
        <end position="105"/>
    </location>
</feature>
<feature type="compositionally biased region" description="Low complexity" evidence="1">
    <location>
        <begin position="110"/>
        <end position="128"/>
    </location>
</feature>
<feature type="compositionally biased region" description="Basic and acidic residues" evidence="1">
    <location>
        <begin position="769"/>
        <end position="778"/>
    </location>
</feature>
<dbReference type="Proteomes" id="UP001451303">
    <property type="component" value="Unassembled WGS sequence"/>
</dbReference>
<reference evidence="2 3" key="1">
    <citation type="submission" date="2023-09" db="EMBL/GenBank/DDBJ databases">
        <title>Multi-omics analysis of a traditional fermented food reveals byproduct-associated fungal strains for waste-to-food upcycling.</title>
        <authorList>
            <consortium name="Lawrence Berkeley National Laboratory"/>
            <person name="Rekdal V.M."/>
            <person name="Villalobos-Escobedo J.M."/>
            <person name="Rodriguez-Valeron N."/>
            <person name="Garcia M.O."/>
            <person name="Vasquez D.P."/>
            <person name="Damayanti I."/>
            <person name="Sorensen P.M."/>
            <person name="Baidoo E.E."/>
            <person name="De Carvalho A.C."/>
            <person name="Riley R."/>
            <person name="Lipzen A."/>
            <person name="He G."/>
            <person name="Yan M."/>
            <person name="Haridas S."/>
            <person name="Daum C."/>
            <person name="Yoshinaga Y."/>
            <person name="Ng V."/>
            <person name="Grigoriev I.V."/>
            <person name="Munk R."/>
            <person name="Nuraida L."/>
            <person name="Wijaya C.H."/>
            <person name="Morales P.-C."/>
            <person name="Keasling J.D."/>
        </authorList>
    </citation>
    <scope>NUCLEOTIDE SEQUENCE [LARGE SCALE GENOMIC DNA]</scope>
    <source>
        <strain evidence="2 3">FGSC 2613</strain>
    </source>
</reference>
<name>A0ABR3DE25_NEUIN</name>
<feature type="compositionally biased region" description="Polar residues" evidence="1">
    <location>
        <begin position="141"/>
        <end position="156"/>
    </location>
</feature>
<feature type="compositionally biased region" description="Low complexity" evidence="1">
    <location>
        <begin position="187"/>
        <end position="197"/>
    </location>
</feature>
<feature type="region of interest" description="Disordered" evidence="1">
    <location>
        <begin position="769"/>
        <end position="794"/>
    </location>
</feature>
<feature type="region of interest" description="Disordered" evidence="1">
    <location>
        <begin position="288"/>
        <end position="327"/>
    </location>
</feature>
<comment type="caution">
    <text evidence="2">The sequence shown here is derived from an EMBL/GenBank/DDBJ whole genome shotgun (WGS) entry which is preliminary data.</text>
</comment>
<evidence type="ECO:0000313" key="2">
    <source>
        <dbReference type="EMBL" id="KAL0470919.1"/>
    </source>
</evidence>
<sequence>MSHPYSDNLYSYPGLGNDDDIEEASDHQHEQRQIQNAFLPVDNFIDNTSGSSFNSPFSPPPLDEDPSLDPSMTGDSKAREAARFSGSGEDVHNANEGDTAHRSSRIDGGYPSLPASSSTYATPSTHPPQHQAAYYPHFPSQAGSSSSPYIPPTSGSPYAAYHHQHHQSTSGQGSSPFPLEAPPAYTPSPTSASPTSPLNSHIASSTTYQTFPQVTTPSSSTDSMGHPDESTGLLNRGPESMGNPGGGPDNVKPTWAARVRNRLPSRETVRKTLLVLIVAVLLLGIVTPSSNSGHNNNPSSPSRPGHGGGGQGGSSPSRPPVMQYPDIDNESGWLSRYRCRGRTIARPTETYDVSFSSNKHLTINQERLDDDGDSHHYDTYVQIQGEVIVRRSSKNQNTPNPSIVVEIIVNDNRIPIETHWNSNDQALTIKTPDGINTGERNLRLCATVKATVWVPEDAELNYLQITTIHLGVQLLDNLSLTVETLAKFDAVAGNIISASSGGNKDVVVTHRSGKNKEQVPRDTSPDSYAFHPRKCEAGTTSGEISGVWPLFDSLALKSTSGDIKVGIEPHNTWDQQSAPHTSTAAELSIHSNSGDVDFRERGVNSGKPPLKRDYILDVHTTSGNVHGLAAFSSSATVKSTSGTLNLGLLPVLLQSSSSSSDNQHPVEISTSSVSGSTTITILDPLYFSSSTMSSSSFTSAVATQQPLRNLHHQHSSTSGDFHLYLPTSWEGEIGMTSLSGKLAVGGQDVRIIKSGEKWPGFNRELIARKGPEREEGSRVRVGLTSGSGEVRVGS</sequence>
<protein>
    <recommendedName>
        <fullName evidence="4">Adhesin domain-containing protein</fullName>
    </recommendedName>
</protein>